<dbReference type="InterPro" id="IPR038441">
    <property type="entry name" value="THAP_Znf_sf"/>
</dbReference>
<reference evidence="8 9" key="1">
    <citation type="journal article" date="2020" name="Cell">
        <title>Large-Scale Comparative Analyses of Tick Genomes Elucidate Their Genetic Diversity and Vector Capacities.</title>
        <authorList>
            <consortium name="Tick Genome and Microbiome Consortium (TIGMIC)"/>
            <person name="Jia N."/>
            <person name="Wang J."/>
            <person name="Shi W."/>
            <person name="Du L."/>
            <person name="Sun Y."/>
            <person name="Zhan W."/>
            <person name="Jiang J.F."/>
            <person name="Wang Q."/>
            <person name="Zhang B."/>
            <person name="Ji P."/>
            <person name="Bell-Sakyi L."/>
            <person name="Cui X.M."/>
            <person name="Yuan T.T."/>
            <person name="Jiang B.G."/>
            <person name="Yang W.F."/>
            <person name="Lam T.T."/>
            <person name="Chang Q.C."/>
            <person name="Ding S.J."/>
            <person name="Wang X.J."/>
            <person name="Zhu J.G."/>
            <person name="Ruan X.D."/>
            <person name="Zhao L."/>
            <person name="Wei J.T."/>
            <person name="Ye R.Z."/>
            <person name="Que T.C."/>
            <person name="Du C.H."/>
            <person name="Zhou Y.H."/>
            <person name="Cheng J.X."/>
            <person name="Dai P.F."/>
            <person name="Guo W.B."/>
            <person name="Han X.H."/>
            <person name="Huang E.J."/>
            <person name="Li L.F."/>
            <person name="Wei W."/>
            <person name="Gao Y.C."/>
            <person name="Liu J.Z."/>
            <person name="Shao H.Z."/>
            <person name="Wang X."/>
            <person name="Wang C.C."/>
            <person name="Yang T.C."/>
            <person name="Huo Q.B."/>
            <person name="Li W."/>
            <person name="Chen H.Y."/>
            <person name="Chen S.E."/>
            <person name="Zhou L.G."/>
            <person name="Ni X.B."/>
            <person name="Tian J.H."/>
            <person name="Sheng Y."/>
            <person name="Liu T."/>
            <person name="Pan Y.S."/>
            <person name="Xia L.Y."/>
            <person name="Li J."/>
            <person name="Zhao F."/>
            <person name="Cao W.C."/>
        </authorList>
    </citation>
    <scope>NUCLEOTIDE SEQUENCE [LARGE SCALE GENOMIC DNA]</scope>
    <source>
        <strain evidence="8">HaeL-2018</strain>
    </source>
</reference>
<dbReference type="SUPFAM" id="SSF57716">
    <property type="entry name" value="Glucocorticoid receptor-like (DNA-binding domain)"/>
    <property type="match status" value="1"/>
</dbReference>
<evidence type="ECO:0000256" key="1">
    <source>
        <dbReference type="ARBA" id="ARBA00022723"/>
    </source>
</evidence>
<evidence type="ECO:0000256" key="5">
    <source>
        <dbReference type="PROSITE-ProRule" id="PRU00309"/>
    </source>
</evidence>
<dbReference type="SMART" id="SM00692">
    <property type="entry name" value="DM3"/>
    <property type="match status" value="1"/>
</dbReference>
<keyword evidence="1" id="KW-0479">Metal-binding</keyword>
<dbReference type="PROSITE" id="PS50950">
    <property type="entry name" value="ZF_THAP"/>
    <property type="match status" value="1"/>
</dbReference>
<comment type="caution">
    <text evidence="8">The sequence shown here is derived from an EMBL/GenBank/DDBJ whole genome shotgun (WGS) entry which is preliminary data.</text>
</comment>
<dbReference type="SMART" id="SM00980">
    <property type="entry name" value="THAP"/>
    <property type="match status" value="1"/>
</dbReference>
<keyword evidence="2 5" id="KW-0863">Zinc-finger</keyword>
<dbReference type="InterPro" id="IPR006612">
    <property type="entry name" value="THAP_Znf"/>
</dbReference>
<feature type="domain" description="THAP-type" evidence="7">
    <location>
        <begin position="1"/>
        <end position="89"/>
    </location>
</feature>
<name>A0A9J6FXH0_HAELO</name>
<dbReference type="OrthoDB" id="7312725at2759"/>
<evidence type="ECO:0000256" key="3">
    <source>
        <dbReference type="ARBA" id="ARBA00022833"/>
    </source>
</evidence>
<dbReference type="Pfam" id="PF05485">
    <property type="entry name" value="THAP"/>
    <property type="match status" value="1"/>
</dbReference>
<dbReference type="PANTHER" id="PTHR46927:SF2">
    <property type="entry name" value="THAP DOMAIN-CONTAINING PROTEIN 8"/>
    <property type="match status" value="1"/>
</dbReference>
<evidence type="ECO:0000313" key="8">
    <source>
        <dbReference type="EMBL" id="KAH9367954.1"/>
    </source>
</evidence>
<sequence>MPSYCAMYGCTNTGGRNAVVFHSFPKDPRLAAQWTAACKRKGFSPTKNSQICSDHFPDSAYERSLSLMRENNIPVKGTRLRPGAVPTTCAAERAPPLPRAAFEKRRKREVSGEEFAPL</sequence>
<dbReference type="Proteomes" id="UP000821853">
    <property type="component" value="Chromosome 2"/>
</dbReference>
<dbReference type="EMBL" id="JABSTR010000004">
    <property type="protein sequence ID" value="KAH9367954.1"/>
    <property type="molecule type" value="Genomic_DNA"/>
</dbReference>
<keyword evidence="4 5" id="KW-0238">DNA-binding</keyword>
<feature type="region of interest" description="Disordered" evidence="6">
    <location>
        <begin position="89"/>
        <end position="118"/>
    </location>
</feature>
<keyword evidence="3" id="KW-0862">Zinc</keyword>
<accession>A0A9J6FXH0</accession>
<dbReference type="InterPro" id="IPR052224">
    <property type="entry name" value="THAP_domain_protein"/>
</dbReference>
<evidence type="ECO:0000259" key="7">
    <source>
        <dbReference type="PROSITE" id="PS50950"/>
    </source>
</evidence>
<dbReference type="Gene3D" id="6.20.210.20">
    <property type="entry name" value="THAP domain"/>
    <property type="match status" value="1"/>
</dbReference>
<dbReference type="OMA" id="QWTAACK"/>
<evidence type="ECO:0000256" key="4">
    <source>
        <dbReference type="ARBA" id="ARBA00023125"/>
    </source>
</evidence>
<evidence type="ECO:0000256" key="6">
    <source>
        <dbReference type="SAM" id="MobiDB-lite"/>
    </source>
</evidence>
<dbReference type="GO" id="GO:0003677">
    <property type="term" value="F:DNA binding"/>
    <property type="evidence" value="ECO:0007669"/>
    <property type="project" value="UniProtKB-UniRule"/>
</dbReference>
<dbReference type="AlphaFoldDB" id="A0A9J6FXH0"/>
<proteinExistence type="predicted"/>
<organism evidence="8 9">
    <name type="scientific">Haemaphysalis longicornis</name>
    <name type="common">Bush tick</name>
    <dbReference type="NCBI Taxonomy" id="44386"/>
    <lineage>
        <taxon>Eukaryota</taxon>
        <taxon>Metazoa</taxon>
        <taxon>Ecdysozoa</taxon>
        <taxon>Arthropoda</taxon>
        <taxon>Chelicerata</taxon>
        <taxon>Arachnida</taxon>
        <taxon>Acari</taxon>
        <taxon>Parasitiformes</taxon>
        <taxon>Ixodida</taxon>
        <taxon>Ixodoidea</taxon>
        <taxon>Ixodidae</taxon>
        <taxon>Haemaphysalinae</taxon>
        <taxon>Haemaphysalis</taxon>
    </lineage>
</organism>
<dbReference type="PANTHER" id="PTHR46927">
    <property type="entry name" value="AGAP005574-PA"/>
    <property type="match status" value="1"/>
</dbReference>
<dbReference type="VEuPathDB" id="VectorBase:HLOH_040343"/>
<protein>
    <recommendedName>
        <fullName evidence="7">THAP-type domain-containing protein</fullName>
    </recommendedName>
</protein>
<keyword evidence="9" id="KW-1185">Reference proteome</keyword>
<dbReference type="GO" id="GO:0008270">
    <property type="term" value="F:zinc ion binding"/>
    <property type="evidence" value="ECO:0007669"/>
    <property type="project" value="UniProtKB-KW"/>
</dbReference>
<gene>
    <name evidence="8" type="ORF">HPB48_011667</name>
</gene>
<evidence type="ECO:0000256" key="2">
    <source>
        <dbReference type="ARBA" id="ARBA00022771"/>
    </source>
</evidence>
<evidence type="ECO:0000313" key="9">
    <source>
        <dbReference type="Proteomes" id="UP000821853"/>
    </source>
</evidence>